<name>A0A0S4JPT7_BODSA</name>
<evidence type="ECO:0000313" key="1">
    <source>
        <dbReference type="EMBL" id="CUG92259.1"/>
    </source>
</evidence>
<dbReference type="Proteomes" id="UP000051952">
    <property type="component" value="Unassembled WGS sequence"/>
</dbReference>
<accession>A0A0S4JPT7</accession>
<reference evidence="2" key="1">
    <citation type="submission" date="2015-09" db="EMBL/GenBank/DDBJ databases">
        <authorList>
            <consortium name="Pathogen Informatics"/>
        </authorList>
    </citation>
    <scope>NUCLEOTIDE SEQUENCE [LARGE SCALE GENOMIC DNA]</scope>
    <source>
        <strain evidence="2">Lake Konstanz</strain>
    </source>
</reference>
<keyword evidence="2" id="KW-1185">Reference proteome</keyword>
<dbReference type="VEuPathDB" id="TriTrypDB:BSAL_36390"/>
<dbReference type="AlphaFoldDB" id="A0A0S4JPT7"/>
<dbReference type="EMBL" id="CYKH01002023">
    <property type="protein sequence ID" value="CUG92259.1"/>
    <property type="molecule type" value="Genomic_DNA"/>
</dbReference>
<sequence>MRLTQRYLTKEGRRVAKVRSPFDGPMPSPSVPLHPKVVLERSMQLDDREKLRHLVQAVDEAKESLAHLQRLNDMYDGRLRAGSARQAKQFRVIHEERSDDDVAQWARKQLVDAGPTFYMKETSK</sequence>
<gene>
    <name evidence="1" type="ORF">BSAL_36390</name>
</gene>
<proteinExistence type="predicted"/>
<organism evidence="1 2">
    <name type="scientific">Bodo saltans</name>
    <name type="common">Flagellated protozoan</name>
    <dbReference type="NCBI Taxonomy" id="75058"/>
    <lineage>
        <taxon>Eukaryota</taxon>
        <taxon>Discoba</taxon>
        <taxon>Euglenozoa</taxon>
        <taxon>Kinetoplastea</taxon>
        <taxon>Metakinetoplastina</taxon>
        <taxon>Eubodonida</taxon>
        <taxon>Bodonidae</taxon>
        <taxon>Bodo</taxon>
    </lineage>
</organism>
<protein>
    <submittedName>
        <fullName evidence="1">Uncharacterized protein</fullName>
    </submittedName>
</protein>
<evidence type="ECO:0000313" key="2">
    <source>
        <dbReference type="Proteomes" id="UP000051952"/>
    </source>
</evidence>